<feature type="transmembrane region" description="Helical" evidence="11">
    <location>
        <begin position="421"/>
        <end position="438"/>
    </location>
</feature>
<feature type="transmembrane region" description="Helical" evidence="11">
    <location>
        <begin position="347"/>
        <end position="371"/>
    </location>
</feature>
<feature type="compositionally biased region" description="Low complexity" evidence="10">
    <location>
        <begin position="48"/>
        <end position="68"/>
    </location>
</feature>
<dbReference type="Bgee" id="ENSOCUG00000012094">
    <property type="expression patterns" value="Expressed in liver and 17 other cell types or tissues"/>
</dbReference>
<dbReference type="GO" id="GO:0045048">
    <property type="term" value="P:protein insertion into ER membrane"/>
    <property type="evidence" value="ECO:0007669"/>
    <property type="project" value="TreeGrafter"/>
</dbReference>
<evidence type="ECO:0000256" key="11">
    <source>
        <dbReference type="SAM" id="Phobius"/>
    </source>
</evidence>
<reference evidence="13" key="2">
    <citation type="submission" date="2025-08" db="UniProtKB">
        <authorList>
            <consortium name="Ensembl"/>
        </authorList>
    </citation>
    <scope>IDENTIFICATION</scope>
    <source>
        <strain evidence="13">Thorbecke</strain>
    </source>
</reference>
<evidence type="ECO:0000256" key="4">
    <source>
        <dbReference type="ARBA" id="ARBA00022692"/>
    </source>
</evidence>
<dbReference type="EMBL" id="AAGW02018284">
    <property type="status" value="NOT_ANNOTATED_CDS"/>
    <property type="molecule type" value="Genomic_DNA"/>
</dbReference>
<evidence type="ECO:0000256" key="6">
    <source>
        <dbReference type="ARBA" id="ARBA00022989"/>
    </source>
</evidence>
<evidence type="ECO:0000313" key="13">
    <source>
        <dbReference type="Ensembl" id="ENSOCUP00000038464.1"/>
    </source>
</evidence>
<dbReference type="InterPro" id="IPR006634">
    <property type="entry name" value="TLC-dom"/>
</dbReference>
<keyword evidence="8 9" id="KW-0472">Membrane</keyword>
<sequence>RNSPGSFVCCTCEATQTEPSPLHALKTQSIQRPFLSCPCRTLWPAKTPARGSPASSQPAQQPQPQGPRRTSRGTPHPAAAQPFPPRGGRSGARGVGNPDPLPVRAGPGVRLLRGLLPPRGKRPRPERRACGRARSGRGARKSGAALATPGRPQSRSGLPRVPGGARVKRAGGGAAASPARRVRAAGAEGAAAGGGSGRGRGGGRGRGPEVVPRWASGRRVGGRTGPGLAKFALRLVSAGCGPGRPLRARCHGFPQEDEKLPALQPGVRHPQPCGHRLLPGALRPHRAYVRDSETVHYHYGPKDLVTILFYIFITIILHAVVQEYILDKISKRLHLSKVKHSKFNESGQLVVFHLSSVIWCFYVVVTEGYLTNPRSLWEDYPHVYLPFQVKFFYLCQLAYWLHALPELYFQKVRKEEVPRQLQYICLYLVHIAGAYLLNLSRLGLILLLLQYSTEFLFHMARLFYFADENNEKLFNAWAAVFGVTRLFILTLAVLAIGFGLARMENQAFDPEKGNFNTLLCRLCVLLLVCAAQAWLMWRFIHSQLRHWREYWNEQSAKRRVPAAPRLPARLIKRESGYHENGVVKAENGTSPRTKKLKSPLRPKC</sequence>
<dbReference type="InParanoid" id="A0A5F9CZ17"/>
<feature type="compositionally biased region" description="Basic residues" evidence="10">
    <location>
        <begin position="119"/>
        <end position="140"/>
    </location>
</feature>
<dbReference type="PROSITE" id="PS50922">
    <property type="entry name" value="TLC"/>
    <property type="match status" value="1"/>
</dbReference>
<proteinExistence type="inferred from homology"/>
<keyword evidence="7" id="KW-0811">Translocation</keyword>
<evidence type="ECO:0000256" key="9">
    <source>
        <dbReference type="PROSITE-ProRule" id="PRU00205"/>
    </source>
</evidence>
<dbReference type="Pfam" id="PF03798">
    <property type="entry name" value="TRAM_LAG1_CLN8"/>
    <property type="match status" value="1"/>
</dbReference>
<comment type="subcellular location">
    <subcellularLocation>
        <location evidence="1">Membrane</location>
        <topology evidence="1">Multi-pass membrane protein</topology>
    </subcellularLocation>
</comment>
<dbReference type="GeneTree" id="ENSGT00510000046470"/>
<protein>
    <submittedName>
        <fullName evidence="13">Translocation associated membrane protein 2</fullName>
    </submittedName>
</protein>
<gene>
    <name evidence="13" type="primary">TRAM2</name>
</gene>
<feature type="transmembrane region" description="Helical" evidence="11">
    <location>
        <begin position="391"/>
        <end position="409"/>
    </location>
</feature>
<dbReference type="PANTHER" id="PTHR12371:SF4">
    <property type="entry name" value="TRANSLOCATING CHAIN-ASSOCIATED MEMBRANE PROTEIN 2"/>
    <property type="match status" value="1"/>
</dbReference>
<reference evidence="13 14" key="1">
    <citation type="journal article" date="2011" name="Nature">
        <title>A high-resolution map of human evolutionary constraint using 29 mammals.</title>
        <authorList>
            <person name="Lindblad-Toh K."/>
            <person name="Garber M."/>
            <person name="Zuk O."/>
            <person name="Lin M.F."/>
            <person name="Parker B.J."/>
            <person name="Washietl S."/>
            <person name="Kheradpour P."/>
            <person name="Ernst J."/>
            <person name="Jordan G."/>
            <person name="Mauceli E."/>
            <person name="Ward L.D."/>
            <person name="Lowe C.B."/>
            <person name="Holloway A.K."/>
            <person name="Clamp M."/>
            <person name="Gnerre S."/>
            <person name="Alfoldi J."/>
            <person name="Beal K."/>
            <person name="Chang J."/>
            <person name="Clawson H."/>
            <person name="Cuff J."/>
            <person name="Di Palma F."/>
            <person name="Fitzgerald S."/>
            <person name="Flicek P."/>
            <person name="Guttman M."/>
            <person name="Hubisz M.J."/>
            <person name="Jaffe D.B."/>
            <person name="Jungreis I."/>
            <person name="Kent W.J."/>
            <person name="Kostka D."/>
            <person name="Lara M."/>
            <person name="Martins A.L."/>
            <person name="Massingham T."/>
            <person name="Moltke I."/>
            <person name="Raney B.J."/>
            <person name="Rasmussen M.D."/>
            <person name="Robinson J."/>
            <person name="Stark A."/>
            <person name="Vilella A.J."/>
            <person name="Wen J."/>
            <person name="Xie X."/>
            <person name="Zody M.C."/>
            <person name="Baldwin J."/>
            <person name="Bloom T."/>
            <person name="Chin C.W."/>
            <person name="Heiman D."/>
            <person name="Nicol R."/>
            <person name="Nusbaum C."/>
            <person name="Young S."/>
            <person name="Wilkinson J."/>
            <person name="Worley K.C."/>
            <person name="Kovar C.L."/>
            <person name="Muzny D.M."/>
            <person name="Gibbs R.A."/>
            <person name="Cree A."/>
            <person name="Dihn H.H."/>
            <person name="Fowler G."/>
            <person name="Jhangiani S."/>
            <person name="Joshi V."/>
            <person name="Lee S."/>
            <person name="Lewis L.R."/>
            <person name="Nazareth L.V."/>
            <person name="Okwuonu G."/>
            <person name="Santibanez J."/>
            <person name="Warren W.C."/>
            <person name="Mardis E.R."/>
            <person name="Weinstock G.M."/>
            <person name="Wilson R.K."/>
            <person name="Delehaunty K."/>
            <person name="Dooling D."/>
            <person name="Fronik C."/>
            <person name="Fulton L."/>
            <person name="Fulton B."/>
            <person name="Graves T."/>
            <person name="Minx P."/>
            <person name="Sodergren E."/>
            <person name="Birney E."/>
            <person name="Margulies E.H."/>
            <person name="Herrero J."/>
            <person name="Green E.D."/>
            <person name="Haussler D."/>
            <person name="Siepel A."/>
            <person name="Goldman N."/>
            <person name="Pollard K.S."/>
            <person name="Pedersen J.S."/>
            <person name="Lander E.S."/>
            <person name="Kellis M."/>
        </authorList>
    </citation>
    <scope>NUCLEOTIDE SEQUENCE [LARGE SCALE GENOMIC DNA]</scope>
    <source>
        <strain evidence="13 14">Thorbecke inbred</strain>
    </source>
</reference>
<keyword evidence="3" id="KW-0813">Transport</keyword>
<keyword evidence="5" id="KW-0653">Protein transport</keyword>
<dbReference type="Proteomes" id="UP000001811">
    <property type="component" value="Chromosome 12"/>
</dbReference>
<evidence type="ECO:0000256" key="8">
    <source>
        <dbReference type="ARBA" id="ARBA00023136"/>
    </source>
</evidence>
<name>A0A5F9CZ17_RABIT</name>
<evidence type="ECO:0000259" key="12">
    <source>
        <dbReference type="PROSITE" id="PS50922"/>
    </source>
</evidence>
<evidence type="ECO:0000313" key="14">
    <source>
        <dbReference type="Proteomes" id="UP000001811"/>
    </source>
</evidence>
<dbReference type="AlphaFoldDB" id="A0A5F9CZ17"/>
<evidence type="ECO:0000256" key="10">
    <source>
        <dbReference type="SAM" id="MobiDB-lite"/>
    </source>
</evidence>
<dbReference type="PANTHER" id="PTHR12371">
    <property type="entry name" value="TRANSLOCATION ASSOCIATED MEMBRANE PROTEIN"/>
    <property type="match status" value="1"/>
</dbReference>
<dbReference type="STRING" id="9986.ENSOCUP00000038464"/>
<evidence type="ECO:0000256" key="5">
    <source>
        <dbReference type="ARBA" id="ARBA00022927"/>
    </source>
</evidence>
<feature type="compositionally biased region" description="Low complexity" evidence="10">
    <location>
        <begin position="104"/>
        <end position="118"/>
    </location>
</feature>
<dbReference type="Ensembl" id="ENSOCUT00000038624.1">
    <property type="protein sequence ID" value="ENSOCUP00000038464.1"/>
    <property type="gene ID" value="ENSOCUG00000012094.4"/>
</dbReference>
<feature type="region of interest" description="Disordered" evidence="10">
    <location>
        <begin position="41"/>
        <end position="221"/>
    </location>
</feature>
<dbReference type="EMBL" id="AAGW02018285">
    <property type="status" value="NOT_ANNOTATED_CDS"/>
    <property type="molecule type" value="Genomic_DNA"/>
</dbReference>
<keyword evidence="4 9" id="KW-0812">Transmembrane</keyword>
<keyword evidence="14" id="KW-1185">Reference proteome</keyword>
<feature type="compositionally biased region" description="Low complexity" evidence="10">
    <location>
        <begin position="175"/>
        <end position="190"/>
    </location>
</feature>
<feature type="transmembrane region" description="Helical" evidence="11">
    <location>
        <begin position="518"/>
        <end position="540"/>
    </location>
</feature>
<dbReference type="GO" id="GO:0006616">
    <property type="term" value="P:SRP-dependent cotranslational protein targeting to membrane, translocation"/>
    <property type="evidence" value="ECO:0007669"/>
    <property type="project" value="InterPro"/>
</dbReference>
<dbReference type="InterPro" id="IPR016447">
    <property type="entry name" value="Translocation_assoc_membrane"/>
</dbReference>
<evidence type="ECO:0000256" key="7">
    <source>
        <dbReference type="ARBA" id="ARBA00023010"/>
    </source>
</evidence>
<feature type="region of interest" description="Disordered" evidence="10">
    <location>
        <begin position="581"/>
        <end position="604"/>
    </location>
</feature>
<dbReference type="SMART" id="SM00724">
    <property type="entry name" value="TLC"/>
    <property type="match status" value="1"/>
</dbReference>
<reference evidence="13" key="3">
    <citation type="submission" date="2025-09" db="UniProtKB">
        <authorList>
            <consortium name="Ensembl"/>
        </authorList>
    </citation>
    <scope>IDENTIFICATION</scope>
    <source>
        <strain evidence="13">Thorbecke</strain>
    </source>
</reference>
<keyword evidence="6 11" id="KW-1133">Transmembrane helix</keyword>
<feature type="transmembrane region" description="Helical" evidence="11">
    <location>
        <begin position="476"/>
        <end position="498"/>
    </location>
</feature>
<evidence type="ECO:0000256" key="1">
    <source>
        <dbReference type="ARBA" id="ARBA00004141"/>
    </source>
</evidence>
<feature type="compositionally biased region" description="Gly residues" evidence="10">
    <location>
        <begin position="191"/>
        <end position="205"/>
    </location>
</feature>
<dbReference type="FunCoup" id="A0A5F9CZ17">
    <property type="interactions" value="94"/>
</dbReference>
<accession>A0A5F9CZ17</accession>
<feature type="domain" description="TLC" evidence="12">
    <location>
        <begin position="341"/>
        <end position="550"/>
    </location>
</feature>
<dbReference type="GO" id="GO:0005789">
    <property type="term" value="C:endoplasmic reticulum membrane"/>
    <property type="evidence" value="ECO:0007669"/>
    <property type="project" value="TreeGrafter"/>
</dbReference>
<dbReference type="EMBL" id="AAGW02018283">
    <property type="status" value="NOT_ANNOTATED_CDS"/>
    <property type="molecule type" value="Genomic_DNA"/>
</dbReference>
<evidence type="ECO:0000256" key="3">
    <source>
        <dbReference type="ARBA" id="ARBA00022448"/>
    </source>
</evidence>
<feature type="transmembrane region" description="Helical" evidence="11">
    <location>
        <begin position="307"/>
        <end position="326"/>
    </location>
</feature>
<evidence type="ECO:0000256" key="2">
    <source>
        <dbReference type="ARBA" id="ARBA00005999"/>
    </source>
</evidence>
<comment type="similarity">
    <text evidence="2">Belongs to the TRAM family.</text>
</comment>
<organism evidence="13 14">
    <name type="scientific">Oryctolagus cuniculus</name>
    <name type="common">Rabbit</name>
    <dbReference type="NCBI Taxonomy" id="9986"/>
    <lineage>
        <taxon>Eukaryota</taxon>
        <taxon>Metazoa</taxon>
        <taxon>Chordata</taxon>
        <taxon>Craniata</taxon>
        <taxon>Vertebrata</taxon>
        <taxon>Euteleostomi</taxon>
        <taxon>Mammalia</taxon>
        <taxon>Eutheria</taxon>
        <taxon>Euarchontoglires</taxon>
        <taxon>Glires</taxon>
        <taxon>Lagomorpha</taxon>
        <taxon>Leporidae</taxon>
        <taxon>Oryctolagus</taxon>
    </lineage>
</organism>
<feature type="compositionally biased region" description="Basic residues" evidence="10">
    <location>
        <begin position="592"/>
        <end position="604"/>
    </location>
</feature>